<dbReference type="AlphaFoldDB" id="A0A845QGY0"/>
<evidence type="ECO:0000313" key="2">
    <source>
        <dbReference type="EMBL" id="NBH61139.1"/>
    </source>
</evidence>
<dbReference type="Proteomes" id="UP000446866">
    <property type="component" value="Unassembled WGS sequence"/>
</dbReference>
<evidence type="ECO:0000256" key="1">
    <source>
        <dbReference type="SAM" id="Phobius"/>
    </source>
</evidence>
<accession>A0A845QGY0</accession>
<comment type="caution">
    <text evidence="2">The sequence shown here is derived from an EMBL/GenBank/DDBJ whole genome shotgun (WGS) entry which is preliminary data.</text>
</comment>
<dbReference type="InterPro" id="IPR025664">
    <property type="entry name" value="Spore_III_AC/AD"/>
</dbReference>
<dbReference type="Pfam" id="PF06686">
    <property type="entry name" value="SpoIIIAC"/>
    <property type="match status" value="2"/>
</dbReference>
<keyword evidence="1" id="KW-0812">Transmembrane</keyword>
<feature type="transmembrane region" description="Helical" evidence="1">
    <location>
        <begin position="102"/>
        <end position="123"/>
    </location>
</feature>
<dbReference type="RefSeq" id="WP_160201418.1">
    <property type="nucleotide sequence ID" value="NZ_QXWK01000009.1"/>
</dbReference>
<protein>
    <submittedName>
        <fullName evidence="2">Stage III sporulation protein AD</fullName>
    </submittedName>
</protein>
<keyword evidence="1" id="KW-1133">Transmembrane helix</keyword>
<sequence>MEILKIAMLALLAVALITLVKSYKPEFGIYVVIACSILILYFMIDSLKYAVAYVSGLYEKLEYGKGYFPIIIKVLVIAYVTEFTSQLCKDAGETSIGAKVELAGKVIIFCVAIPVFVSIISLVEELL</sequence>
<gene>
    <name evidence="2" type="ORF">D0435_05675</name>
</gene>
<feature type="transmembrane region" description="Helical" evidence="1">
    <location>
        <begin position="64"/>
        <end position="81"/>
    </location>
</feature>
<keyword evidence="3" id="KW-1185">Reference proteome</keyword>
<dbReference type="EMBL" id="QXWK01000009">
    <property type="protein sequence ID" value="NBH61139.1"/>
    <property type="molecule type" value="Genomic_DNA"/>
</dbReference>
<name>A0A845QGY0_9FIRM</name>
<evidence type="ECO:0000313" key="3">
    <source>
        <dbReference type="Proteomes" id="UP000446866"/>
    </source>
</evidence>
<keyword evidence="1" id="KW-0472">Membrane</keyword>
<reference evidence="2 3" key="1">
    <citation type="submission" date="2018-08" db="EMBL/GenBank/DDBJ databases">
        <title>Murine metabolic-syndrome-specific gut microbial biobank.</title>
        <authorList>
            <person name="Liu C."/>
        </authorList>
    </citation>
    <scope>NUCLEOTIDE SEQUENCE [LARGE SCALE GENOMIC DNA]</scope>
    <source>
        <strain evidence="2 3">28</strain>
    </source>
</reference>
<feature type="transmembrane region" description="Helical" evidence="1">
    <location>
        <begin position="27"/>
        <end position="44"/>
    </location>
</feature>
<organism evidence="2 3">
    <name type="scientific">Anaerotruncus colihominis</name>
    <dbReference type="NCBI Taxonomy" id="169435"/>
    <lineage>
        <taxon>Bacteria</taxon>
        <taxon>Bacillati</taxon>
        <taxon>Bacillota</taxon>
        <taxon>Clostridia</taxon>
        <taxon>Eubacteriales</taxon>
        <taxon>Oscillospiraceae</taxon>
        <taxon>Anaerotruncus</taxon>
    </lineage>
</organism>
<proteinExistence type="predicted"/>